<dbReference type="AlphaFoldDB" id="A0A2V1DY26"/>
<name>A0A2V1DY26_9PLEO</name>
<dbReference type="SUPFAM" id="SSF53474">
    <property type="entry name" value="alpha/beta-Hydrolases"/>
    <property type="match status" value="1"/>
</dbReference>
<dbReference type="InterPro" id="IPR011990">
    <property type="entry name" value="TPR-like_helical_dom_sf"/>
</dbReference>
<dbReference type="Gene3D" id="3.40.50.1820">
    <property type="entry name" value="alpha/beta hydrolase"/>
    <property type="match status" value="1"/>
</dbReference>
<dbReference type="EMBL" id="KZ805345">
    <property type="protein sequence ID" value="PVI02224.1"/>
    <property type="molecule type" value="Genomic_DNA"/>
</dbReference>
<dbReference type="PANTHER" id="PTHR46082">
    <property type="entry name" value="ATP/GTP-BINDING PROTEIN-RELATED"/>
    <property type="match status" value="1"/>
</dbReference>
<dbReference type="Pfam" id="PF13424">
    <property type="entry name" value="TPR_12"/>
    <property type="match status" value="2"/>
</dbReference>
<dbReference type="Gene3D" id="1.25.40.10">
    <property type="entry name" value="Tetratricopeptide repeat domain"/>
    <property type="match status" value="2"/>
</dbReference>
<gene>
    <name evidence="2" type="ORF">DM02DRAFT_702368</name>
</gene>
<reference evidence="2 3" key="1">
    <citation type="journal article" date="2018" name="Sci. Rep.">
        <title>Comparative genomics provides insights into the lifestyle and reveals functional heterogeneity of dark septate endophytic fungi.</title>
        <authorList>
            <person name="Knapp D.G."/>
            <person name="Nemeth J.B."/>
            <person name="Barry K."/>
            <person name="Hainaut M."/>
            <person name="Henrissat B."/>
            <person name="Johnson J."/>
            <person name="Kuo A."/>
            <person name="Lim J.H.P."/>
            <person name="Lipzen A."/>
            <person name="Nolan M."/>
            <person name="Ohm R.A."/>
            <person name="Tamas L."/>
            <person name="Grigoriev I.V."/>
            <person name="Spatafora J.W."/>
            <person name="Nagy L.G."/>
            <person name="Kovacs G.M."/>
        </authorList>
    </citation>
    <scope>NUCLEOTIDE SEQUENCE [LARGE SCALE GENOMIC DNA]</scope>
    <source>
        <strain evidence="2 3">DSE2036</strain>
    </source>
</reference>
<dbReference type="OrthoDB" id="427518at2759"/>
<dbReference type="SUPFAM" id="SSF52540">
    <property type="entry name" value="P-loop containing nucleoside triphosphate hydrolases"/>
    <property type="match status" value="1"/>
</dbReference>
<dbReference type="Pfam" id="PF00931">
    <property type="entry name" value="NB-ARC"/>
    <property type="match status" value="1"/>
</dbReference>
<organism evidence="2 3">
    <name type="scientific">Periconia macrospinosa</name>
    <dbReference type="NCBI Taxonomy" id="97972"/>
    <lineage>
        <taxon>Eukaryota</taxon>
        <taxon>Fungi</taxon>
        <taxon>Dikarya</taxon>
        <taxon>Ascomycota</taxon>
        <taxon>Pezizomycotina</taxon>
        <taxon>Dothideomycetes</taxon>
        <taxon>Pleosporomycetidae</taxon>
        <taxon>Pleosporales</taxon>
        <taxon>Massarineae</taxon>
        <taxon>Periconiaceae</taxon>
        <taxon>Periconia</taxon>
    </lineage>
</organism>
<dbReference type="Proteomes" id="UP000244855">
    <property type="component" value="Unassembled WGS sequence"/>
</dbReference>
<evidence type="ECO:0000259" key="1">
    <source>
        <dbReference type="Pfam" id="PF00931"/>
    </source>
</evidence>
<sequence length="878" mass="98817">MWLTAFLAPKLPEARIILFGYDSSIINGSKMHLADHAKNLLNRLESKRAGVPERPILFIAHSLGGLVVKQAMVEAKQTDNPIRSATYGIIFFATPHRGGNKATLGMILSDIINISMMKPPSKLIEALRKDSAYLEQLDSEFRHQLEDFFFVNFREQRPLGAAGIIVDDHSAQLGLPWKRERSIAVDRDHSNICKFDSPDSGDYEQVEDEVKRLVKDAIDAAALRATFKHPSQVHRASVSRFMFGGIPSEREIDNFVGRQDLLLRLIDKLTCRDMHNRLALYGLGGIGKTALALKCAYDIRKYATDISVLWISADTAAHLQQSIMEIARAMNIPNSGPTANVLGSIRSWLEDSDNGRWVLVVDSVNDFQTINMPQVEGKLTSYIPNCIHGSVLLTTRDRKIATEFADKKGDEKVSALSQEESVGLLHELLDTDHLQDGTGVQELVRLLEYFPQTIVQAASFIRKNDINIETHLRSFSKNKNGTLELLGHGFEESSNSKAITSLWTVSFEKLRETNKYAADLLSIMTFLHPTEVPESVLLAMDSKKSPAQFIQACGSLKALSFISETPLQGTTSLGSKMLHILPMVQTVMQHWIEEHGEVEKWCSTALVALATVLDTAEASKDQWQAYEVCLPHVQAINKHMVDSTDHQELRATLLHQASSYFRIRGMLGTAEEMVREAITIRKSFLGSENEKTLASMHSLALVLFEQNRLREAEDIELQAIEICKNVFGNEHHYTLRHQATIARIWGIQSKYKEALELQRSIFETSMTSDANSSNPATWSAMRDLAVSLCYVGRRNEAQSLQLEVYKARSENLGMNHPETLIIMSDLAVSYIEDSKYEEAKELLQELLPNTKRILGERHPRTIAEYENYRFVLQKLKDN</sequence>
<proteinExistence type="predicted"/>
<dbReference type="InterPro" id="IPR027417">
    <property type="entry name" value="P-loop_NTPase"/>
</dbReference>
<feature type="domain" description="NB-ARC" evidence="1">
    <location>
        <begin position="260"/>
        <end position="426"/>
    </location>
</feature>
<dbReference type="InterPro" id="IPR029058">
    <property type="entry name" value="AB_hydrolase_fold"/>
</dbReference>
<protein>
    <recommendedName>
        <fullName evidence="1">NB-ARC domain-containing protein</fullName>
    </recommendedName>
</protein>
<dbReference type="GO" id="GO:0043531">
    <property type="term" value="F:ADP binding"/>
    <property type="evidence" value="ECO:0007669"/>
    <property type="project" value="InterPro"/>
</dbReference>
<feature type="non-terminal residue" evidence="2">
    <location>
        <position position="878"/>
    </location>
</feature>
<dbReference type="InterPro" id="IPR053137">
    <property type="entry name" value="NLR-like"/>
</dbReference>
<dbReference type="PANTHER" id="PTHR46082:SF6">
    <property type="entry name" value="AAA+ ATPASE DOMAIN-CONTAINING PROTEIN-RELATED"/>
    <property type="match status" value="1"/>
</dbReference>
<dbReference type="InterPro" id="IPR002182">
    <property type="entry name" value="NB-ARC"/>
</dbReference>
<dbReference type="SUPFAM" id="SSF48452">
    <property type="entry name" value="TPR-like"/>
    <property type="match status" value="2"/>
</dbReference>
<accession>A0A2V1DY26</accession>
<evidence type="ECO:0000313" key="2">
    <source>
        <dbReference type="EMBL" id="PVI02224.1"/>
    </source>
</evidence>
<dbReference type="Gene3D" id="3.40.50.300">
    <property type="entry name" value="P-loop containing nucleotide triphosphate hydrolases"/>
    <property type="match status" value="1"/>
</dbReference>
<evidence type="ECO:0000313" key="3">
    <source>
        <dbReference type="Proteomes" id="UP000244855"/>
    </source>
</evidence>
<keyword evidence="3" id="KW-1185">Reference proteome</keyword>